<dbReference type="GO" id="GO:0005829">
    <property type="term" value="C:cytosol"/>
    <property type="evidence" value="ECO:0007669"/>
    <property type="project" value="TreeGrafter"/>
</dbReference>
<dbReference type="SUPFAM" id="SSF52777">
    <property type="entry name" value="CoA-dependent acyltransferases"/>
    <property type="match status" value="1"/>
</dbReference>
<evidence type="ECO:0000256" key="2">
    <source>
        <dbReference type="ARBA" id="ARBA00005145"/>
    </source>
</evidence>
<comment type="similarity">
    <text evidence="3 12">Belongs to the 2-oxoacid dehydrogenase family.</text>
</comment>
<evidence type="ECO:0000256" key="1">
    <source>
        <dbReference type="ARBA" id="ARBA00004052"/>
    </source>
</evidence>
<evidence type="ECO:0000256" key="11">
    <source>
        <dbReference type="ARBA" id="ARBA00052761"/>
    </source>
</evidence>
<feature type="domain" description="Lipoyl-binding" evidence="14">
    <location>
        <begin position="2"/>
        <end position="77"/>
    </location>
</feature>
<evidence type="ECO:0000313" key="17">
    <source>
        <dbReference type="Proteomes" id="UP000050502"/>
    </source>
</evidence>
<dbReference type="Gene3D" id="3.30.559.10">
    <property type="entry name" value="Chloramphenicol acetyltransferase-like domain"/>
    <property type="match status" value="1"/>
</dbReference>
<dbReference type="Pfam" id="PF00198">
    <property type="entry name" value="2-oxoacid_dh"/>
    <property type="match status" value="1"/>
</dbReference>
<dbReference type="SUPFAM" id="SSF51230">
    <property type="entry name" value="Single hybrid motif"/>
    <property type="match status" value="1"/>
</dbReference>
<dbReference type="GO" id="GO:0004149">
    <property type="term" value="F:dihydrolipoyllysine-residue succinyltransferase activity"/>
    <property type="evidence" value="ECO:0007669"/>
    <property type="project" value="UniProtKB-UniRule"/>
</dbReference>
<dbReference type="PROSITE" id="PS51826">
    <property type="entry name" value="PSBD"/>
    <property type="match status" value="1"/>
</dbReference>
<sequence>MKLEIRAPQLGESVVEATVGRWLKKEGEPVKAGEVLAELETDKINVEVAAEQDGVLVSIVRHEGDDVAPGDILAYLETDATAAATAAPEPAPREAAAPPPASQPASSPAEDIKATPVARRLAEETGVDLRQVQGSGPSGRITKEDVLAASQQRTAPTPEPKPTPPPAPAPAPVAPPLVQPGRREERIRMSRRRQTIARRLLEAKQNTAMLTTFNDVDMSAVIELRNRYKEHFQEKYGVRLGFMSFFTKAVVSALKAFPLLNAEIQGDEIVVKYYYDIGIAVGAEGGLVVPVLRDADRLTFYEIEAKIREFAKKANEGTLTLEELQGGTFTITNGGVFGSLLSTPILNPPQVGILGMHRIEERPVVRNGEIVIRPMMYLALSYDHRIVDGREAVQFLVHVKEMIENPERLLLEG</sequence>
<evidence type="ECO:0000313" key="16">
    <source>
        <dbReference type="EMBL" id="KPL89133.1"/>
    </source>
</evidence>
<comment type="function">
    <text evidence="1 12">E2 component of the 2-oxoglutarate dehydrogenase (OGDH) complex which catalyzes the second step in the conversion of 2-oxoglutarate to succinyl-CoA and CO(2).</text>
</comment>
<comment type="cofactor">
    <cofactor evidence="12">
        <name>(R)-lipoate</name>
        <dbReference type="ChEBI" id="CHEBI:83088"/>
    </cofactor>
    <text evidence="12">Binds 1 lipoyl cofactor covalently.</text>
</comment>
<evidence type="ECO:0000256" key="8">
    <source>
        <dbReference type="ARBA" id="ARBA00022679"/>
    </source>
</evidence>
<evidence type="ECO:0000259" key="15">
    <source>
        <dbReference type="PROSITE" id="PS51826"/>
    </source>
</evidence>
<evidence type="ECO:0000256" key="9">
    <source>
        <dbReference type="ARBA" id="ARBA00022823"/>
    </source>
</evidence>
<dbReference type="InterPro" id="IPR000089">
    <property type="entry name" value="Biotin_lipoyl"/>
</dbReference>
<dbReference type="InterPro" id="IPR050537">
    <property type="entry name" value="2-oxoacid_dehydrogenase"/>
</dbReference>
<dbReference type="Proteomes" id="UP000050502">
    <property type="component" value="Unassembled WGS sequence"/>
</dbReference>
<dbReference type="GO" id="GO:0045252">
    <property type="term" value="C:oxoglutarate dehydrogenase complex"/>
    <property type="evidence" value="ECO:0007669"/>
    <property type="project" value="UniProtKB-UniRule"/>
</dbReference>
<evidence type="ECO:0000256" key="6">
    <source>
        <dbReference type="ARBA" id="ARBA00019511"/>
    </source>
</evidence>
<dbReference type="PANTHER" id="PTHR43416">
    <property type="entry name" value="DIHYDROLIPOYLLYSINE-RESIDUE SUCCINYLTRANSFERASE COMPONENT OF 2-OXOGLUTARATE DEHYDROGENASE COMPLEX, MITOCHONDRIAL-RELATED"/>
    <property type="match status" value="1"/>
</dbReference>
<dbReference type="InterPro" id="IPR023213">
    <property type="entry name" value="CAT-like_dom_sf"/>
</dbReference>
<keyword evidence="9 12" id="KW-0450">Lipoyl</keyword>
<evidence type="ECO:0000256" key="3">
    <source>
        <dbReference type="ARBA" id="ARBA00007317"/>
    </source>
</evidence>
<protein>
    <recommendedName>
        <fullName evidence="6 12">Dihydrolipoyllysine-residue succinyltransferase component of 2-oxoglutarate dehydrogenase complex</fullName>
        <ecNumber evidence="5 12">2.3.1.61</ecNumber>
    </recommendedName>
    <alternativeName>
        <fullName evidence="12">2-oxoglutarate dehydrogenase complex component E2</fullName>
    </alternativeName>
</protein>
<feature type="region of interest" description="Disordered" evidence="13">
    <location>
        <begin position="83"/>
        <end position="117"/>
    </location>
</feature>
<reference evidence="16 17" key="1">
    <citation type="submission" date="2015-07" db="EMBL/GenBank/DDBJ databases">
        <title>Whole genome sequence of Ardenticatena maritima DSM 23922.</title>
        <authorList>
            <person name="Hemp J."/>
            <person name="Ward L.M."/>
            <person name="Pace L.A."/>
            <person name="Fischer W.W."/>
        </authorList>
    </citation>
    <scope>NUCLEOTIDE SEQUENCE [LARGE SCALE GENOMIC DNA]</scope>
    <source>
        <strain evidence="16 17">110S</strain>
    </source>
</reference>
<comment type="subunit">
    <text evidence="4">Forms a 24-polypeptide structural core with octahedral symmetry. Part of the 2-oxoglutarate dehydrogenase (OGDH) complex composed of E1 (2-oxoglutarate dehydrogenase), E2 (dihydrolipoamide succinyltransferase) and E3 (dihydrolipoamide dehydrogenase); the complex contains multiple copies of the three enzymatic components (E1, E2 and E3).</text>
</comment>
<dbReference type="Gene3D" id="4.10.320.10">
    <property type="entry name" value="E3-binding domain"/>
    <property type="match status" value="1"/>
</dbReference>
<keyword evidence="7 12" id="KW-0816">Tricarboxylic acid cycle</keyword>
<dbReference type="InterPro" id="IPR004167">
    <property type="entry name" value="PSBD"/>
</dbReference>
<evidence type="ECO:0000256" key="13">
    <source>
        <dbReference type="SAM" id="MobiDB-lite"/>
    </source>
</evidence>
<keyword evidence="8 12" id="KW-0808">Transferase</keyword>
<feature type="domain" description="Peripheral subunit-binding (PSBD)" evidence="15">
    <location>
        <begin position="113"/>
        <end position="150"/>
    </location>
</feature>
<dbReference type="UniPathway" id="UPA00868">
    <property type="reaction ID" value="UER00840"/>
</dbReference>
<dbReference type="InterPro" id="IPR036625">
    <property type="entry name" value="E3-bd_dom_sf"/>
</dbReference>
<name>A0A0P6XXK3_9CHLR</name>
<evidence type="ECO:0000256" key="7">
    <source>
        <dbReference type="ARBA" id="ARBA00022532"/>
    </source>
</evidence>
<comment type="catalytic activity">
    <reaction evidence="11 12">
        <text>N(6)-[(R)-dihydrolipoyl]-L-lysyl-[protein] + succinyl-CoA = N(6)-[(R)-S(8)-succinyldihydrolipoyl]-L-lysyl-[protein] + CoA</text>
        <dbReference type="Rhea" id="RHEA:15213"/>
        <dbReference type="Rhea" id="RHEA-COMP:10475"/>
        <dbReference type="Rhea" id="RHEA-COMP:20092"/>
        <dbReference type="ChEBI" id="CHEBI:57287"/>
        <dbReference type="ChEBI" id="CHEBI:57292"/>
        <dbReference type="ChEBI" id="CHEBI:83100"/>
        <dbReference type="ChEBI" id="CHEBI:83120"/>
        <dbReference type="EC" id="2.3.1.61"/>
    </reaction>
</comment>
<keyword evidence="10 12" id="KW-0012">Acyltransferase</keyword>
<comment type="pathway">
    <text evidence="2 12">Amino-acid degradation; L-lysine degradation via saccharopine pathway; glutaryl-CoA from L-lysine: step 6/6.</text>
</comment>
<dbReference type="RefSeq" id="WP_060687092.1">
    <property type="nucleotide sequence ID" value="NZ_LGKN01000003.1"/>
</dbReference>
<dbReference type="Pfam" id="PF00364">
    <property type="entry name" value="Biotin_lipoyl"/>
    <property type="match status" value="1"/>
</dbReference>
<evidence type="ECO:0000259" key="14">
    <source>
        <dbReference type="PROSITE" id="PS50968"/>
    </source>
</evidence>
<evidence type="ECO:0000256" key="12">
    <source>
        <dbReference type="RuleBase" id="RU361138"/>
    </source>
</evidence>
<dbReference type="InterPro" id="IPR003016">
    <property type="entry name" value="2-oxoA_DH_lipoyl-BS"/>
</dbReference>
<proteinExistence type="inferred from homology"/>
<comment type="caution">
    <text evidence="16">The sequence shown here is derived from an EMBL/GenBank/DDBJ whole genome shotgun (WGS) entry which is preliminary data.</text>
</comment>
<dbReference type="Pfam" id="PF02817">
    <property type="entry name" value="E3_binding"/>
    <property type="match status" value="1"/>
</dbReference>
<dbReference type="GO" id="GO:0033512">
    <property type="term" value="P:L-lysine catabolic process to acetyl-CoA via saccharopine"/>
    <property type="evidence" value="ECO:0007669"/>
    <property type="project" value="UniProtKB-UniRule"/>
</dbReference>
<feature type="region of interest" description="Disordered" evidence="13">
    <location>
        <begin position="148"/>
        <end position="185"/>
    </location>
</feature>
<gene>
    <name evidence="16" type="ORF">SE16_01005</name>
</gene>
<feature type="compositionally biased region" description="Low complexity" evidence="13">
    <location>
        <begin position="83"/>
        <end position="96"/>
    </location>
</feature>
<dbReference type="PROSITE" id="PS50968">
    <property type="entry name" value="BIOTINYL_LIPOYL"/>
    <property type="match status" value="1"/>
</dbReference>
<dbReference type="NCBIfam" id="TIGR01347">
    <property type="entry name" value="sucB"/>
    <property type="match status" value="1"/>
</dbReference>
<dbReference type="InterPro" id="IPR011053">
    <property type="entry name" value="Single_hybrid_motif"/>
</dbReference>
<evidence type="ECO:0000256" key="10">
    <source>
        <dbReference type="ARBA" id="ARBA00023315"/>
    </source>
</evidence>
<dbReference type="InterPro" id="IPR006255">
    <property type="entry name" value="SucB"/>
</dbReference>
<dbReference type="NCBIfam" id="NF004309">
    <property type="entry name" value="PRK05704.1"/>
    <property type="match status" value="1"/>
</dbReference>
<dbReference type="GO" id="GO:0006099">
    <property type="term" value="P:tricarboxylic acid cycle"/>
    <property type="evidence" value="ECO:0007669"/>
    <property type="project" value="UniProtKB-UniRule"/>
</dbReference>
<dbReference type="CDD" id="cd06849">
    <property type="entry name" value="lipoyl_domain"/>
    <property type="match status" value="1"/>
</dbReference>
<organism evidence="16 17">
    <name type="scientific">Ardenticatena maritima</name>
    <dbReference type="NCBI Taxonomy" id="872965"/>
    <lineage>
        <taxon>Bacteria</taxon>
        <taxon>Bacillati</taxon>
        <taxon>Chloroflexota</taxon>
        <taxon>Ardenticatenia</taxon>
        <taxon>Ardenticatenales</taxon>
        <taxon>Ardenticatenaceae</taxon>
        <taxon>Ardenticatena</taxon>
    </lineage>
</organism>
<feature type="compositionally biased region" description="Pro residues" evidence="13">
    <location>
        <begin position="157"/>
        <end position="178"/>
    </location>
</feature>
<dbReference type="SUPFAM" id="SSF47005">
    <property type="entry name" value="Peripheral subunit-binding domain of 2-oxo acid dehydrogenase complex"/>
    <property type="match status" value="1"/>
</dbReference>
<dbReference type="AlphaFoldDB" id="A0A0P6XXK3"/>
<accession>A0A0P6XXK3</accession>
<dbReference type="PANTHER" id="PTHR43416:SF5">
    <property type="entry name" value="DIHYDROLIPOYLLYSINE-RESIDUE SUCCINYLTRANSFERASE COMPONENT OF 2-OXOGLUTARATE DEHYDROGENASE COMPLEX, MITOCHONDRIAL"/>
    <property type="match status" value="1"/>
</dbReference>
<dbReference type="EC" id="2.3.1.61" evidence="5 12"/>
<dbReference type="FunFam" id="3.30.559.10:FF:000007">
    <property type="entry name" value="Dihydrolipoamide acetyltransferase component of pyruvate dehydrogenase complex"/>
    <property type="match status" value="1"/>
</dbReference>
<dbReference type="EMBL" id="LGKN01000003">
    <property type="protein sequence ID" value="KPL89133.1"/>
    <property type="molecule type" value="Genomic_DNA"/>
</dbReference>
<evidence type="ECO:0000256" key="4">
    <source>
        <dbReference type="ARBA" id="ARBA00011666"/>
    </source>
</evidence>
<dbReference type="Gene3D" id="2.40.50.100">
    <property type="match status" value="1"/>
</dbReference>
<dbReference type="PROSITE" id="PS00189">
    <property type="entry name" value="LIPOYL"/>
    <property type="match status" value="1"/>
</dbReference>
<dbReference type="PATRIC" id="fig|872965.6.peg.144"/>
<evidence type="ECO:0000256" key="5">
    <source>
        <dbReference type="ARBA" id="ARBA00012945"/>
    </source>
</evidence>
<dbReference type="InterPro" id="IPR001078">
    <property type="entry name" value="2-oxoacid_DH_actylTfrase"/>
</dbReference>